<dbReference type="RefSeq" id="WP_326073332.1">
    <property type="nucleotide sequence ID" value="NZ_JARLKY010000047.1"/>
</dbReference>
<name>A0ABU6G7G6_9BACL</name>
<protein>
    <submittedName>
        <fullName evidence="1">Uncharacterized protein</fullName>
    </submittedName>
</protein>
<dbReference type="EMBL" id="JARLKY010000047">
    <property type="protein sequence ID" value="MEC0229212.1"/>
    <property type="molecule type" value="Genomic_DNA"/>
</dbReference>
<dbReference type="Proteomes" id="UP001338137">
    <property type="component" value="Unassembled WGS sequence"/>
</dbReference>
<keyword evidence="2" id="KW-1185">Reference proteome</keyword>
<gene>
    <name evidence="1" type="ORF">P4I72_18965</name>
</gene>
<proteinExistence type="predicted"/>
<comment type="caution">
    <text evidence="1">The sequence shown here is derived from an EMBL/GenBank/DDBJ whole genome shotgun (WGS) entry which is preliminary data.</text>
</comment>
<evidence type="ECO:0000313" key="2">
    <source>
        <dbReference type="Proteomes" id="UP001338137"/>
    </source>
</evidence>
<evidence type="ECO:0000313" key="1">
    <source>
        <dbReference type="EMBL" id="MEC0229212.1"/>
    </source>
</evidence>
<accession>A0ABU6G7G6</accession>
<reference evidence="1 2" key="1">
    <citation type="submission" date="2023-03" db="EMBL/GenBank/DDBJ databases">
        <title>Bacillus Genome Sequencing.</title>
        <authorList>
            <person name="Dunlap C."/>
        </authorList>
    </citation>
    <scope>NUCLEOTIDE SEQUENCE [LARGE SCALE GENOMIC DNA]</scope>
    <source>
        <strain evidence="1 2">BD-533</strain>
    </source>
</reference>
<organism evidence="1 2">
    <name type="scientific">Paenibacillus alba</name>
    <dbReference type="NCBI Taxonomy" id="1197127"/>
    <lineage>
        <taxon>Bacteria</taxon>
        <taxon>Bacillati</taxon>
        <taxon>Bacillota</taxon>
        <taxon>Bacilli</taxon>
        <taxon>Bacillales</taxon>
        <taxon>Paenibacillaceae</taxon>
        <taxon>Paenibacillus</taxon>
    </lineage>
</organism>
<sequence>MKPIKIEDREIIDAINSGAAYFEIDSRKFMLFEVESLPGSDIYEVQDEEEKKLLLEALNGDNPTLSEAEVDVMLGISKDS</sequence>